<keyword evidence="5" id="KW-0833">Ubl conjugation pathway</keyword>
<dbReference type="GO" id="GO:0006508">
    <property type="term" value="P:proteolysis"/>
    <property type="evidence" value="ECO:0007669"/>
    <property type="project" value="UniProtKB-KW"/>
</dbReference>
<dbReference type="Proteomes" id="UP000009168">
    <property type="component" value="Unassembled WGS sequence"/>
</dbReference>
<dbReference type="InterPro" id="IPR038765">
    <property type="entry name" value="Papain-like_cys_pep_sf"/>
</dbReference>
<dbReference type="AlphaFoldDB" id="Q23HB7"/>
<evidence type="ECO:0000256" key="2">
    <source>
        <dbReference type="ARBA" id="ARBA00010407"/>
    </source>
</evidence>
<dbReference type="KEGG" id="tet:TTHERM_00817280"/>
<dbReference type="Pfam" id="PF02338">
    <property type="entry name" value="OTU"/>
    <property type="match status" value="1"/>
</dbReference>
<dbReference type="STRING" id="312017.Q23HB7"/>
<gene>
    <name evidence="10" type="ORF">TTHERM_00817280</name>
</gene>
<evidence type="ECO:0000259" key="9">
    <source>
        <dbReference type="PROSITE" id="PS50802"/>
    </source>
</evidence>
<dbReference type="SUPFAM" id="SSF54001">
    <property type="entry name" value="Cysteine proteinases"/>
    <property type="match status" value="1"/>
</dbReference>
<evidence type="ECO:0000256" key="4">
    <source>
        <dbReference type="ARBA" id="ARBA00022670"/>
    </source>
</evidence>
<dbReference type="InterPro" id="IPR015940">
    <property type="entry name" value="UBA"/>
</dbReference>
<dbReference type="RefSeq" id="XP_001016136.1">
    <property type="nucleotide sequence ID" value="XM_001016136.3"/>
</dbReference>
<feature type="compositionally biased region" description="Basic and acidic residues" evidence="7">
    <location>
        <begin position="93"/>
        <end position="106"/>
    </location>
</feature>
<dbReference type="PANTHER" id="PTHR12419:SF4">
    <property type="entry name" value="OTU DOMAIN-CONTAINING PROTEIN 5"/>
    <property type="match status" value="1"/>
</dbReference>
<feature type="compositionally biased region" description="Basic residues" evidence="7">
    <location>
        <begin position="83"/>
        <end position="92"/>
    </location>
</feature>
<keyword evidence="11" id="KW-1185">Reference proteome</keyword>
<proteinExistence type="inferred from homology"/>
<dbReference type="InterPro" id="IPR050704">
    <property type="entry name" value="Peptidase_C85-like"/>
</dbReference>
<evidence type="ECO:0000256" key="6">
    <source>
        <dbReference type="ARBA" id="ARBA00022801"/>
    </source>
</evidence>
<feature type="domain" description="OTU" evidence="9">
    <location>
        <begin position="25"/>
        <end position="194"/>
    </location>
</feature>
<dbReference type="PROSITE" id="PS50802">
    <property type="entry name" value="OTU"/>
    <property type="match status" value="1"/>
</dbReference>
<accession>Q23HB7</accession>
<keyword evidence="4 10" id="KW-0645">Protease</keyword>
<dbReference type="InterPro" id="IPR009060">
    <property type="entry name" value="UBA-like_sf"/>
</dbReference>
<dbReference type="HOGENOM" id="CLU_680621_0_0_1"/>
<organism evidence="10 11">
    <name type="scientific">Tetrahymena thermophila (strain SB210)</name>
    <dbReference type="NCBI Taxonomy" id="312017"/>
    <lineage>
        <taxon>Eukaryota</taxon>
        <taxon>Sar</taxon>
        <taxon>Alveolata</taxon>
        <taxon>Ciliophora</taxon>
        <taxon>Intramacronucleata</taxon>
        <taxon>Oligohymenophorea</taxon>
        <taxon>Hymenostomatida</taxon>
        <taxon>Tetrahymenina</taxon>
        <taxon>Tetrahymenidae</taxon>
        <taxon>Tetrahymena</taxon>
    </lineage>
</organism>
<dbReference type="OrthoDB" id="415023at2759"/>
<evidence type="ECO:0000313" key="10">
    <source>
        <dbReference type="EMBL" id="EAR95891.1"/>
    </source>
</evidence>
<dbReference type="InParanoid" id="Q23HB7"/>
<reference evidence="11" key="1">
    <citation type="journal article" date="2006" name="PLoS Biol.">
        <title>Macronuclear genome sequence of the ciliate Tetrahymena thermophila, a model eukaryote.</title>
        <authorList>
            <person name="Eisen J.A."/>
            <person name="Coyne R.S."/>
            <person name="Wu M."/>
            <person name="Wu D."/>
            <person name="Thiagarajan M."/>
            <person name="Wortman J.R."/>
            <person name="Badger J.H."/>
            <person name="Ren Q."/>
            <person name="Amedeo P."/>
            <person name="Jones K.M."/>
            <person name="Tallon L.J."/>
            <person name="Delcher A.L."/>
            <person name="Salzberg S.L."/>
            <person name="Silva J.C."/>
            <person name="Haas B.J."/>
            <person name="Majoros W.H."/>
            <person name="Farzad M."/>
            <person name="Carlton J.M."/>
            <person name="Smith R.K. Jr."/>
            <person name="Garg J."/>
            <person name="Pearlman R.E."/>
            <person name="Karrer K.M."/>
            <person name="Sun L."/>
            <person name="Manning G."/>
            <person name="Elde N.C."/>
            <person name="Turkewitz A.P."/>
            <person name="Asai D.J."/>
            <person name="Wilkes D.E."/>
            <person name="Wang Y."/>
            <person name="Cai H."/>
            <person name="Collins K."/>
            <person name="Stewart B.A."/>
            <person name="Lee S.R."/>
            <person name="Wilamowska K."/>
            <person name="Weinberg Z."/>
            <person name="Ruzzo W.L."/>
            <person name="Wloga D."/>
            <person name="Gaertig J."/>
            <person name="Frankel J."/>
            <person name="Tsao C.-C."/>
            <person name="Gorovsky M.A."/>
            <person name="Keeling P.J."/>
            <person name="Waller R.F."/>
            <person name="Patron N.J."/>
            <person name="Cherry J.M."/>
            <person name="Stover N.A."/>
            <person name="Krieger C.J."/>
            <person name="del Toro C."/>
            <person name="Ryder H.F."/>
            <person name="Williamson S.C."/>
            <person name="Barbeau R.A."/>
            <person name="Hamilton E.P."/>
            <person name="Orias E."/>
        </authorList>
    </citation>
    <scope>NUCLEOTIDE SEQUENCE [LARGE SCALE GENOMIC DNA]</scope>
    <source>
        <strain evidence="11">SB210</strain>
    </source>
</reference>
<evidence type="ECO:0000256" key="5">
    <source>
        <dbReference type="ARBA" id="ARBA00022786"/>
    </source>
</evidence>
<keyword evidence="6" id="KW-0378">Hydrolase</keyword>
<comment type="similarity">
    <text evidence="2">Belongs to the peptidase C85 family.</text>
</comment>
<dbReference type="GO" id="GO:0016579">
    <property type="term" value="P:protein deubiquitination"/>
    <property type="evidence" value="ECO:0007669"/>
    <property type="project" value="TreeGrafter"/>
</dbReference>
<dbReference type="PROSITE" id="PS50030">
    <property type="entry name" value="UBA"/>
    <property type="match status" value="1"/>
</dbReference>
<evidence type="ECO:0000256" key="7">
    <source>
        <dbReference type="SAM" id="MobiDB-lite"/>
    </source>
</evidence>
<dbReference type="InterPro" id="IPR003323">
    <property type="entry name" value="OTU_dom"/>
</dbReference>
<evidence type="ECO:0000313" key="11">
    <source>
        <dbReference type="Proteomes" id="UP000009168"/>
    </source>
</evidence>
<dbReference type="EMBL" id="GG662700">
    <property type="protein sequence ID" value="EAR95891.1"/>
    <property type="molecule type" value="Genomic_DNA"/>
</dbReference>
<dbReference type="Gene3D" id="3.90.70.80">
    <property type="match status" value="2"/>
</dbReference>
<dbReference type="SUPFAM" id="SSF46934">
    <property type="entry name" value="UBA-like"/>
    <property type="match status" value="1"/>
</dbReference>
<dbReference type="PANTHER" id="PTHR12419">
    <property type="entry name" value="OTU DOMAIN CONTAINING PROTEIN"/>
    <property type="match status" value="1"/>
</dbReference>
<evidence type="ECO:0000256" key="1">
    <source>
        <dbReference type="ARBA" id="ARBA00000707"/>
    </source>
</evidence>
<dbReference type="CDD" id="cd22752">
    <property type="entry name" value="OTU_OTUD5-like"/>
    <property type="match status" value="1"/>
</dbReference>
<evidence type="ECO:0000259" key="8">
    <source>
        <dbReference type="PROSITE" id="PS50030"/>
    </source>
</evidence>
<dbReference type="GeneID" id="7825346"/>
<feature type="domain" description="UBA" evidence="8">
    <location>
        <begin position="360"/>
        <end position="403"/>
    </location>
</feature>
<evidence type="ECO:0000256" key="3">
    <source>
        <dbReference type="ARBA" id="ARBA00012759"/>
    </source>
</evidence>
<dbReference type="GO" id="GO:0061578">
    <property type="term" value="F:K63-linked deubiquitinase activity"/>
    <property type="evidence" value="ECO:0007669"/>
    <property type="project" value="TreeGrafter"/>
</dbReference>
<dbReference type="Gene3D" id="1.10.8.10">
    <property type="entry name" value="DNA helicase RuvA subunit, C-terminal domain"/>
    <property type="match status" value="1"/>
</dbReference>
<protein>
    <recommendedName>
        <fullName evidence="3">ubiquitinyl hydrolase 1</fullName>
        <ecNumber evidence="3">3.4.19.12</ecNumber>
    </recommendedName>
</protein>
<sequence length="405" mass="47951">MKKNKEQKKINKILQHNELLAKKGLVLREMESDGNCLFRSVADQLYGDQSLHSDIRKYVIEYLKIEKPYFINFIAEMEENSKKGKRKKQKIKQKQEKQQKENEQIEKQVEIEPKNELDLLFDKYVQEMSENGTWGDNIEIQIISEIYQRSVEIYVAFQETPMRTFHENQDKFKVNEPIRLSYHGECHYNSIKSLNHEKLIQEKIGVVEEESIHNARNRLKNLSSKLNDNGDSLLQNFYNSCRSQFQLYDNEELYNRFISQQSEQQLNENAQSNEGYQMSYIYQSELLNHQNDNQDLALQIAIEESKYLMDQMKIQDNDQNNNNSNNHEDNSQQKQNLIEEIPDNKIKELQFQQPNDQINQIDYEKIIVINSVVNAGFSKEQAEQAMQIVGPNEDLIVNYIIENMM</sequence>
<name>Q23HB7_TETTS</name>
<comment type="catalytic activity">
    <reaction evidence="1">
        <text>Thiol-dependent hydrolysis of ester, thioester, amide, peptide and isopeptide bonds formed by the C-terminal Gly of ubiquitin (a 76-residue protein attached to proteins as an intracellular targeting signal).</text>
        <dbReference type="EC" id="3.4.19.12"/>
    </reaction>
</comment>
<dbReference type="GO" id="GO:0004843">
    <property type="term" value="F:cysteine-type deubiquitinase activity"/>
    <property type="evidence" value="ECO:0007669"/>
    <property type="project" value="UniProtKB-EC"/>
</dbReference>
<dbReference type="eggNOG" id="KOG2605">
    <property type="taxonomic scope" value="Eukaryota"/>
</dbReference>
<dbReference type="EC" id="3.4.19.12" evidence="3"/>
<feature type="region of interest" description="Disordered" evidence="7">
    <location>
        <begin position="82"/>
        <end position="106"/>
    </location>
</feature>